<evidence type="ECO:0000256" key="9">
    <source>
        <dbReference type="ARBA" id="ARBA00023136"/>
    </source>
</evidence>
<evidence type="ECO:0000313" key="14">
    <source>
        <dbReference type="Proteomes" id="UP001292094"/>
    </source>
</evidence>
<evidence type="ECO:0000256" key="6">
    <source>
        <dbReference type="ARBA" id="ARBA00022692"/>
    </source>
</evidence>
<sequence>MECANKNKDKISSKYGFPRVATKVRIRDSAILWVLLACARLYLATVQTGYIHPDEFHQSLQVMAGDMLNIDAKRPWEFKSDTPIRSVTFSALVSLPFLVLKSLAPLVSSTLGYDLLSPRVLLVAPRIFMTLFSFLADYSVYRAARLCYLRPWTCVEVFASSYVMLVYATRTLSNTVELVLMAVVMWRVCESMVDSTKVIRKDNILKDLYENVSSVQERVRVARMRSRLPTYNYVDSALLSVLVTYGIFVRPTFLVYSFVPLAFWLQRGVVTKELDFSHFNLRCLSLLPGIFITFTICVLADSFYYGSITFTELVHWNVTGHSFVITPFNFLLYNSKQNNLAVHGLHPYYLHLAVNIPLLHGILGILGLYTVSRYITSFIIHNMTRKPRVSSIATMLLASFIVPVLVLSLVPHQEPRFLLPTLPPLVLIHADSVVILSARRIKVTQHLAFLTWHVWNILCVVFFGFLHQGGVTKTMLQVHQHSLQMPPHTNTHVIFSRLYSPPTFLLAQQLGVVAETEGHKYLMTRSIFAYDEGGRQPVESLHQLAAKIHYQALSNSSRGAEVVVCLPASVSGELFSTQPAQIKLRLLHRIRGHLTLEDPPDLSLATIPVTESCSHLCQFMRRLDQFSVDIVAVEFDKVEADHPDEGLPPTLHNIHTQKTSLRKDGEL</sequence>
<dbReference type="EC" id="2.4.1.-" evidence="11"/>
<keyword evidence="14" id="KW-1185">Reference proteome</keyword>
<dbReference type="GO" id="GO:0006506">
    <property type="term" value="P:GPI anchor biosynthetic process"/>
    <property type="evidence" value="ECO:0007669"/>
    <property type="project" value="UniProtKB-KW"/>
</dbReference>
<evidence type="ECO:0000256" key="7">
    <source>
        <dbReference type="ARBA" id="ARBA00022824"/>
    </source>
</evidence>
<name>A0AAE1PYS2_9EUCA</name>
<keyword evidence="7 11" id="KW-0256">Endoplasmic reticulum</keyword>
<keyword evidence="5" id="KW-0808">Transferase</keyword>
<dbReference type="Proteomes" id="UP001292094">
    <property type="component" value="Unassembled WGS sequence"/>
</dbReference>
<evidence type="ECO:0000256" key="3">
    <source>
        <dbReference type="ARBA" id="ARBA00022502"/>
    </source>
</evidence>
<dbReference type="Pfam" id="PF03901">
    <property type="entry name" value="Glyco_transf_22"/>
    <property type="match status" value="1"/>
</dbReference>
<dbReference type="EMBL" id="JAWZYT010000961">
    <property type="protein sequence ID" value="KAK4316989.1"/>
    <property type="molecule type" value="Genomic_DNA"/>
</dbReference>
<feature type="transmembrane region" description="Helical" evidence="11">
    <location>
        <begin position="392"/>
        <end position="411"/>
    </location>
</feature>
<feature type="transmembrane region" description="Helical" evidence="11">
    <location>
        <begin position="313"/>
        <end position="333"/>
    </location>
</feature>
<dbReference type="PANTHER" id="PTHR22760:SF3">
    <property type="entry name" value="GPI MANNOSYLTRANSFERASE 4"/>
    <property type="match status" value="1"/>
</dbReference>
<dbReference type="AlphaFoldDB" id="A0AAE1PYS2"/>
<evidence type="ECO:0000256" key="2">
    <source>
        <dbReference type="ARBA" id="ARBA00004687"/>
    </source>
</evidence>
<feature type="transmembrane region" description="Helical" evidence="11">
    <location>
        <begin position="417"/>
        <end position="435"/>
    </location>
</feature>
<reference evidence="13" key="1">
    <citation type="submission" date="2023-11" db="EMBL/GenBank/DDBJ databases">
        <title>Genome assemblies of two species of porcelain crab, Petrolisthes cinctipes and Petrolisthes manimaculis (Anomura: Porcellanidae).</title>
        <authorList>
            <person name="Angst P."/>
        </authorList>
    </citation>
    <scope>NUCLEOTIDE SEQUENCE</scope>
    <source>
        <strain evidence="13">PB745_02</strain>
        <tissue evidence="13">Gill</tissue>
    </source>
</reference>
<keyword evidence="8 11" id="KW-1133">Transmembrane helix</keyword>
<keyword evidence="4 11" id="KW-0328">Glycosyltransferase</keyword>
<feature type="transmembrane region" description="Helical" evidence="11">
    <location>
        <begin position="120"/>
        <end position="141"/>
    </location>
</feature>
<feature type="region of interest" description="Disordered" evidence="12">
    <location>
        <begin position="642"/>
        <end position="667"/>
    </location>
</feature>
<evidence type="ECO:0000256" key="1">
    <source>
        <dbReference type="ARBA" id="ARBA00004477"/>
    </source>
</evidence>
<protein>
    <recommendedName>
        <fullName evidence="11">Mannosyltransferase</fullName>
        <ecNumber evidence="11">2.4.1.-</ecNumber>
    </recommendedName>
</protein>
<proteinExistence type="inferred from homology"/>
<evidence type="ECO:0000256" key="5">
    <source>
        <dbReference type="ARBA" id="ARBA00022679"/>
    </source>
</evidence>
<dbReference type="GO" id="GO:0005789">
    <property type="term" value="C:endoplasmic reticulum membrane"/>
    <property type="evidence" value="ECO:0007669"/>
    <property type="project" value="UniProtKB-SubCell"/>
</dbReference>
<feature type="transmembrane region" description="Helical" evidence="11">
    <location>
        <begin position="348"/>
        <end position="371"/>
    </location>
</feature>
<comment type="caution">
    <text evidence="13">The sequence shown here is derived from an EMBL/GenBank/DDBJ whole genome shotgun (WGS) entry which is preliminary data.</text>
</comment>
<comment type="pathway">
    <text evidence="2">Glycolipid biosynthesis; glycosylphosphatidylinositol-anchor biosynthesis.</text>
</comment>
<evidence type="ECO:0000256" key="12">
    <source>
        <dbReference type="SAM" id="MobiDB-lite"/>
    </source>
</evidence>
<feature type="transmembrane region" description="Helical" evidence="11">
    <location>
        <begin position="447"/>
        <end position="466"/>
    </location>
</feature>
<evidence type="ECO:0000256" key="10">
    <source>
        <dbReference type="ARBA" id="ARBA00038466"/>
    </source>
</evidence>
<dbReference type="PANTHER" id="PTHR22760">
    <property type="entry name" value="GLYCOSYLTRANSFERASE"/>
    <property type="match status" value="1"/>
</dbReference>
<feature type="transmembrane region" description="Helical" evidence="11">
    <location>
        <begin position="233"/>
        <end position="259"/>
    </location>
</feature>
<comment type="subcellular location">
    <subcellularLocation>
        <location evidence="1 11">Endoplasmic reticulum membrane</location>
        <topology evidence="1 11">Multi-pass membrane protein</topology>
    </subcellularLocation>
</comment>
<dbReference type="InterPro" id="IPR005599">
    <property type="entry name" value="GPI_mannosylTrfase"/>
</dbReference>
<comment type="similarity">
    <text evidence="10">Belongs to the glycosyltransferase 22 family. PIGZ subfamily.</text>
</comment>
<evidence type="ECO:0000313" key="13">
    <source>
        <dbReference type="EMBL" id="KAK4316989.1"/>
    </source>
</evidence>
<evidence type="ECO:0000256" key="8">
    <source>
        <dbReference type="ARBA" id="ARBA00022989"/>
    </source>
</evidence>
<feature type="transmembrane region" description="Helical" evidence="11">
    <location>
        <begin position="279"/>
        <end position="301"/>
    </location>
</feature>
<organism evidence="13 14">
    <name type="scientific">Petrolisthes manimaculis</name>
    <dbReference type="NCBI Taxonomy" id="1843537"/>
    <lineage>
        <taxon>Eukaryota</taxon>
        <taxon>Metazoa</taxon>
        <taxon>Ecdysozoa</taxon>
        <taxon>Arthropoda</taxon>
        <taxon>Crustacea</taxon>
        <taxon>Multicrustacea</taxon>
        <taxon>Malacostraca</taxon>
        <taxon>Eumalacostraca</taxon>
        <taxon>Eucarida</taxon>
        <taxon>Decapoda</taxon>
        <taxon>Pleocyemata</taxon>
        <taxon>Anomura</taxon>
        <taxon>Galatheoidea</taxon>
        <taxon>Porcellanidae</taxon>
        <taxon>Petrolisthes</taxon>
    </lineage>
</organism>
<accession>A0AAE1PYS2</accession>
<dbReference type="GO" id="GO:0000026">
    <property type="term" value="F:alpha-1,2-mannosyltransferase activity"/>
    <property type="evidence" value="ECO:0007669"/>
    <property type="project" value="TreeGrafter"/>
</dbReference>
<evidence type="ECO:0000256" key="11">
    <source>
        <dbReference type="RuleBase" id="RU363075"/>
    </source>
</evidence>
<keyword evidence="9 11" id="KW-0472">Membrane</keyword>
<keyword evidence="3" id="KW-0337">GPI-anchor biosynthesis</keyword>
<keyword evidence="6 11" id="KW-0812">Transmembrane</keyword>
<gene>
    <name evidence="13" type="ORF">Pmani_011890</name>
</gene>
<evidence type="ECO:0000256" key="4">
    <source>
        <dbReference type="ARBA" id="ARBA00022676"/>
    </source>
</evidence>